<feature type="region of interest" description="Disordered" evidence="1">
    <location>
        <begin position="1"/>
        <end position="134"/>
    </location>
</feature>
<evidence type="ECO:0000313" key="2">
    <source>
        <dbReference type="EMBL" id="CAA9461410.1"/>
    </source>
</evidence>
<feature type="non-terminal residue" evidence="2">
    <location>
        <position position="1"/>
    </location>
</feature>
<feature type="compositionally biased region" description="Basic residues" evidence="1">
    <location>
        <begin position="37"/>
        <end position="48"/>
    </location>
</feature>
<feature type="non-terminal residue" evidence="2">
    <location>
        <position position="134"/>
    </location>
</feature>
<gene>
    <name evidence="2" type="ORF">AVDCRST_MAG02-3008</name>
</gene>
<accession>A0A6J4R7P2</accession>
<evidence type="ECO:0000256" key="1">
    <source>
        <dbReference type="SAM" id="MobiDB-lite"/>
    </source>
</evidence>
<reference evidence="2" key="1">
    <citation type="submission" date="2020-02" db="EMBL/GenBank/DDBJ databases">
        <authorList>
            <person name="Meier V. D."/>
        </authorList>
    </citation>
    <scope>NUCLEOTIDE SEQUENCE</scope>
    <source>
        <strain evidence="2">AVDCRST_MAG02</strain>
    </source>
</reference>
<organism evidence="2">
    <name type="scientific">uncultured Rubrobacteraceae bacterium</name>
    <dbReference type="NCBI Taxonomy" id="349277"/>
    <lineage>
        <taxon>Bacteria</taxon>
        <taxon>Bacillati</taxon>
        <taxon>Actinomycetota</taxon>
        <taxon>Rubrobacteria</taxon>
        <taxon>Rubrobacterales</taxon>
        <taxon>Rubrobacteraceae</taxon>
        <taxon>environmental samples</taxon>
    </lineage>
</organism>
<feature type="compositionally biased region" description="Basic and acidic residues" evidence="1">
    <location>
        <begin position="114"/>
        <end position="134"/>
    </location>
</feature>
<feature type="compositionally biased region" description="Basic residues" evidence="1">
    <location>
        <begin position="80"/>
        <end position="107"/>
    </location>
</feature>
<dbReference type="AlphaFoldDB" id="A0A6J4R7P2"/>
<proteinExistence type="predicted"/>
<name>A0A6J4R7P2_9ACTN</name>
<sequence>GAQVQHLQRDGLGAGRGVLAGGAAGSVRVRLGDDGHRRQRRFRRRGRRAGADGAGAGQPEGRAGGGRGRTHGRGADQDLRRKHRRLGGRRQGPRRLLRVHTARHQHGRGAAPHSARDPRRDRGRGPDRDGVRGV</sequence>
<dbReference type="EMBL" id="CADCVH010000079">
    <property type="protein sequence ID" value="CAA9461410.1"/>
    <property type="molecule type" value="Genomic_DNA"/>
</dbReference>
<protein>
    <submittedName>
        <fullName evidence="2">RidA/YER057c/UK114 superfamily, group 6</fullName>
    </submittedName>
</protein>
<feature type="compositionally biased region" description="Gly residues" evidence="1">
    <location>
        <begin position="52"/>
        <end position="67"/>
    </location>
</feature>
<feature type="compositionally biased region" description="Gly residues" evidence="1">
    <location>
        <begin position="12"/>
        <end position="24"/>
    </location>
</feature>